<evidence type="ECO:0000313" key="15">
    <source>
        <dbReference type="Proteomes" id="UP001281761"/>
    </source>
</evidence>
<organism evidence="14 15">
    <name type="scientific">Blattamonas nauphoetae</name>
    <dbReference type="NCBI Taxonomy" id="2049346"/>
    <lineage>
        <taxon>Eukaryota</taxon>
        <taxon>Metamonada</taxon>
        <taxon>Preaxostyla</taxon>
        <taxon>Oxymonadida</taxon>
        <taxon>Blattamonas</taxon>
    </lineage>
</organism>
<keyword evidence="15" id="KW-1185">Reference proteome</keyword>
<keyword evidence="6 9" id="KW-0863">Zinc-finger</keyword>
<evidence type="ECO:0000259" key="13">
    <source>
        <dbReference type="PROSITE" id="PS51873"/>
    </source>
</evidence>
<dbReference type="GO" id="GO:0061630">
    <property type="term" value="F:ubiquitin protein ligase activity"/>
    <property type="evidence" value="ECO:0007669"/>
    <property type="project" value="UniProtKB-EC"/>
</dbReference>
<protein>
    <recommendedName>
        <fullName evidence="2">RBR-type E3 ubiquitin transferase</fullName>
        <ecNumber evidence="2">2.3.2.31</ecNumber>
    </recommendedName>
</protein>
<accession>A0ABQ9X8I0</accession>
<evidence type="ECO:0000256" key="3">
    <source>
        <dbReference type="ARBA" id="ARBA00022679"/>
    </source>
</evidence>
<dbReference type="Gene3D" id="3.30.40.10">
    <property type="entry name" value="Zinc/RING finger domain, C3HC4 (zinc finger)"/>
    <property type="match status" value="1"/>
</dbReference>
<evidence type="ECO:0000256" key="6">
    <source>
        <dbReference type="ARBA" id="ARBA00022771"/>
    </source>
</evidence>
<evidence type="ECO:0000259" key="12">
    <source>
        <dbReference type="PROSITE" id="PS50089"/>
    </source>
</evidence>
<evidence type="ECO:0000256" key="7">
    <source>
        <dbReference type="ARBA" id="ARBA00022786"/>
    </source>
</evidence>
<comment type="caution">
    <text evidence="14">The sequence shown here is derived from an EMBL/GenBank/DDBJ whole genome shotgun (WGS) entry which is preliminary data.</text>
</comment>
<evidence type="ECO:0000256" key="2">
    <source>
        <dbReference type="ARBA" id="ARBA00012251"/>
    </source>
</evidence>
<evidence type="ECO:0000256" key="4">
    <source>
        <dbReference type="ARBA" id="ARBA00022723"/>
    </source>
</evidence>
<keyword evidence="3 14" id="KW-0808">Transferase</keyword>
<gene>
    <name evidence="14" type="ORF">BLNAU_16283</name>
</gene>
<evidence type="ECO:0000256" key="11">
    <source>
        <dbReference type="SAM" id="MobiDB-lite"/>
    </source>
</evidence>
<proteinExistence type="predicted"/>
<feature type="coiled-coil region" evidence="10">
    <location>
        <begin position="418"/>
        <end position="476"/>
    </location>
</feature>
<dbReference type="EMBL" id="JARBJD010000169">
    <property type="protein sequence ID" value="KAK2948748.1"/>
    <property type="molecule type" value="Genomic_DNA"/>
</dbReference>
<dbReference type="PROSITE" id="PS50089">
    <property type="entry name" value="ZF_RING_2"/>
    <property type="match status" value="1"/>
</dbReference>
<keyword evidence="7" id="KW-0833">Ubl conjugation pathway</keyword>
<evidence type="ECO:0000313" key="14">
    <source>
        <dbReference type="EMBL" id="KAK2948748.1"/>
    </source>
</evidence>
<keyword evidence="5" id="KW-0677">Repeat</keyword>
<feature type="region of interest" description="Disordered" evidence="11">
    <location>
        <begin position="1"/>
        <end position="24"/>
    </location>
</feature>
<sequence length="477" mass="54957">MSSSECEEEYEEEYEEVSDDGSEGESILDDQALEIAPLLNDFEFINIHDILPRVNRIIDENCSILNRSRDDLIRALMHKNWFQDTVCNGFIEQKSKFEIECGISVKKKAKRIKYPFECPICYCPIKESDACVLPCGHAFCKDCIAMHCTACLSVVHPSGIIRCPQEGCLFVLPESVISSSNENRAKFEKTMTQRYIAQQKTLQFCPAPHCNWVLKKVGLKSTASCLCGRKFCFYCGEDPHEPCPCKFVEKWNADQKTDSTFNYWITAYTKKCPKCNKSIEKNGGCNHMTCSMCHHEFCWICMGPWSEHGSSTGGYYSCNRPKKNSGEDAAATAMERLKYAEHYLERFQAQAQSEKFTREEISKLDPKMEEYKKFVNCTIEQAQFIAEAVELLLECRVVLKNTYIVGYYMKKGAKKDLFEFMQQDLEGSTERLSELTERTVDQIERQETVNYTTHTRQFLNNLLEGMRENVTDLRTDL</sequence>
<dbReference type="EC" id="2.3.2.31" evidence="2"/>
<dbReference type="SUPFAM" id="SSF57850">
    <property type="entry name" value="RING/U-box"/>
    <property type="match status" value="3"/>
</dbReference>
<dbReference type="SMART" id="SM00647">
    <property type="entry name" value="IBR"/>
    <property type="match status" value="2"/>
</dbReference>
<dbReference type="Pfam" id="PF22191">
    <property type="entry name" value="IBR_1"/>
    <property type="match status" value="1"/>
</dbReference>
<evidence type="ECO:0000256" key="1">
    <source>
        <dbReference type="ARBA" id="ARBA00001798"/>
    </source>
</evidence>
<evidence type="ECO:0000256" key="5">
    <source>
        <dbReference type="ARBA" id="ARBA00022737"/>
    </source>
</evidence>
<keyword evidence="8" id="KW-0862">Zinc</keyword>
<dbReference type="InterPro" id="IPR013083">
    <property type="entry name" value="Znf_RING/FYVE/PHD"/>
</dbReference>
<keyword evidence="10" id="KW-0175">Coiled coil</keyword>
<dbReference type="PROSITE" id="PS00518">
    <property type="entry name" value="ZF_RING_1"/>
    <property type="match status" value="2"/>
</dbReference>
<dbReference type="SMART" id="SM00184">
    <property type="entry name" value="RING"/>
    <property type="match status" value="2"/>
</dbReference>
<keyword evidence="4" id="KW-0479">Metal-binding</keyword>
<keyword evidence="14" id="KW-0012">Acyltransferase</keyword>
<feature type="domain" description="RING-type" evidence="12">
    <location>
        <begin position="118"/>
        <end position="164"/>
    </location>
</feature>
<comment type="catalytic activity">
    <reaction evidence="1">
        <text>[E2 ubiquitin-conjugating enzyme]-S-ubiquitinyl-L-cysteine + [acceptor protein]-L-lysine = [E2 ubiquitin-conjugating enzyme]-L-cysteine + [acceptor protein]-N(6)-ubiquitinyl-L-lysine.</text>
        <dbReference type="EC" id="2.3.2.31"/>
    </reaction>
</comment>
<evidence type="ECO:0000256" key="8">
    <source>
        <dbReference type="ARBA" id="ARBA00022833"/>
    </source>
</evidence>
<dbReference type="InterPro" id="IPR001841">
    <property type="entry name" value="Znf_RING"/>
</dbReference>
<dbReference type="PANTHER" id="PTHR11685">
    <property type="entry name" value="RBR FAMILY RING FINGER AND IBR DOMAIN-CONTAINING"/>
    <property type="match status" value="1"/>
</dbReference>
<dbReference type="InterPro" id="IPR002867">
    <property type="entry name" value="IBR_dom"/>
</dbReference>
<dbReference type="PROSITE" id="PS51873">
    <property type="entry name" value="TRIAD"/>
    <property type="match status" value="1"/>
</dbReference>
<evidence type="ECO:0000256" key="9">
    <source>
        <dbReference type="PROSITE-ProRule" id="PRU00175"/>
    </source>
</evidence>
<dbReference type="Proteomes" id="UP001281761">
    <property type="component" value="Unassembled WGS sequence"/>
</dbReference>
<dbReference type="InterPro" id="IPR044066">
    <property type="entry name" value="TRIAD_supradom"/>
</dbReference>
<dbReference type="InterPro" id="IPR017907">
    <property type="entry name" value="Znf_RING_CS"/>
</dbReference>
<dbReference type="Gene3D" id="1.20.120.1750">
    <property type="match status" value="1"/>
</dbReference>
<dbReference type="InterPro" id="IPR031127">
    <property type="entry name" value="E3_UB_ligase_RBR"/>
</dbReference>
<evidence type="ECO:0000256" key="10">
    <source>
        <dbReference type="SAM" id="Coils"/>
    </source>
</evidence>
<dbReference type="Pfam" id="PF01485">
    <property type="entry name" value="IBR"/>
    <property type="match status" value="1"/>
</dbReference>
<reference evidence="14 15" key="1">
    <citation type="journal article" date="2022" name="bioRxiv">
        <title>Genomics of Preaxostyla Flagellates Illuminates Evolutionary Transitions and the Path Towards Mitochondrial Loss.</title>
        <authorList>
            <person name="Novak L.V.F."/>
            <person name="Treitli S.C."/>
            <person name="Pyrih J."/>
            <person name="Halakuc P."/>
            <person name="Pipaliya S.V."/>
            <person name="Vacek V."/>
            <person name="Brzon O."/>
            <person name="Soukal P."/>
            <person name="Eme L."/>
            <person name="Dacks J.B."/>
            <person name="Karnkowska A."/>
            <person name="Elias M."/>
            <person name="Hampl V."/>
        </authorList>
    </citation>
    <scope>NUCLEOTIDE SEQUENCE [LARGE SCALE GENOMIC DNA]</scope>
    <source>
        <strain evidence="14">NAU3</strain>
        <tissue evidence="14">Gut</tissue>
    </source>
</reference>
<name>A0ABQ9X8I0_9EUKA</name>
<feature type="domain" description="RING-type" evidence="13">
    <location>
        <begin position="114"/>
        <end position="322"/>
    </location>
</feature>